<sequence length="100" mass="11027">MIMRDDRFAQPDTLLIKPRPFQMAPSANYGRNGSTADPIIPTFTVACLAIMQERLKLNGSYAAKLVDGQQHAFAARFAAGYQWPEPEPEAEPLMLGRGCS</sequence>
<dbReference type="EMBL" id="JZEY01000054">
    <property type="protein sequence ID" value="KKB08812.1"/>
    <property type="molecule type" value="Genomic_DNA"/>
</dbReference>
<reference evidence="1 2" key="1">
    <citation type="submission" date="2015-03" db="EMBL/GenBank/DDBJ databases">
        <authorList>
            <person name="Hassan Y."/>
            <person name="Lepp D."/>
            <person name="Li X.-Z."/>
            <person name="Zhou T."/>
        </authorList>
    </citation>
    <scope>NUCLEOTIDE SEQUENCE [LARGE SCALE GENOMIC DNA]</scope>
    <source>
        <strain evidence="1 2">IPL18</strain>
    </source>
</reference>
<dbReference type="RefSeq" id="WP_046103501.1">
    <property type="nucleotide sequence ID" value="NZ_JZEY01000054.1"/>
</dbReference>
<accession>A0A0F5FKS4</accession>
<gene>
    <name evidence="1" type="ORF">VE26_01705</name>
</gene>
<comment type="caution">
    <text evidence="1">The sequence shown here is derived from an EMBL/GenBank/DDBJ whole genome shotgun (WGS) entry which is preliminary data.</text>
</comment>
<evidence type="ECO:0000313" key="1">
    <source>
        <dbReference type="EMBL" id="KKB08812.1"/>
    </source>
</evidence>
<evidence type="ECO:0000313" key="2">
    <source>
        <dbReference type="Proteomes" id="UP000033649"/>
    </source>
</evidence>
<proteinExistence type="predicted"/>
<dbReference type="STRING" id="429727.VE26_01705"/>
<dbReference type="Proteomes" id="UP000033649">
    <property type="component" value="Unassembled WGS sequence"/>
</dbReference>
<protein>
    <submittedName>
        <fullName evidence="1">Uncharacterized protein</fullName>
    </submittedName>
</protein>
<keyword evidence="2" id="KW-1185">Reference proteome</keyword>
<dbReference type="PATRIC" id="fig|429727.3.peg.362"/>
<name>A0A0F5FKS4_9HYPH</name>
<dbReference type="AlphaFoldDB" id="A0A0F5FKS4"/>
<organism evidence="1 2">
    <name type="scientific">Devosia chinhatensis</name>
    <dbReference type="NCBI Taxonomy" id="429727"/>
    <lineage>
        <taxon>Bacteria</taxon>
        <taxon>Pseudomonadati</taxon>
        <taxon>Pseudomonadota</taxon>
        <taxon>Alphaproteobacteria</taxon>
        <taxon>Hyphomicrobiales</taxon>
        <taxon>Devosiaceae</taxon>
        <taxon>Devosia</taxon>
    </lineage>
</organism>